<evidence type="ECO:0000313" key="12">
    <source>
        <dbReference type="Proteomes" id="UP000292052"/>
    </source>
</evidence>
<sequence length="355" mass="41578">MAVEDYDHFQFALKCYDISGLKRTCAFYKKFISVYVLYPLLLVLYTLMIINIRHQKNVFEIAAVFESVSTFGYVNSQLLFSCFKRLSFQLVARKTILLTHASLFEEISEDRSRFWHYDLYGKTAGDKFRNQMALCVSLFKFIWMSAAVSIIFRCCTPLFVPEYVLPDACYIPGESIYTVVIIFVLEVIFYLEMTFLFGVFDAFFVLMCVDLKVQFKLLNKTLRTINVGVDKEKNHEESCWRKLKKCFAHHRFLLSVHKKLNKAFSEFFVCMYFFTIGGMCIQLFIVLDGSANITHLIRIAMHAEKLIFEIYSIDWYNTGSLRIRKFILFWLIKAQIPLLMTGAEVLPVNRSMLPQ</sequence>
<evidence type="ECO:0000256" key="6">
    <source>
        <dbReference type="ARBA" id="ARBA00022989"/>
    </source>
</evidence>
<feature type="non-terminal residue" evidence="11">
    <location>
        <position position="355"/>
    </location>
</feature>
<keyword evidence="4 10" id="KW-0812">Transmembrane</keyword>
<dbReference type="GO" id="GO:0007165">
    <property type="term" value="P:signal transduction"/>
    <property type="evidence" value="ECO:0007669"/>
    <property type="project" value="UniProtKB-KW"/>
</dbReference>
<evidence type="ECO:0000256" key="2">
    <source>
        <dbReference type="ARBA" id="ARBA00022475"/>
    </source>
</evidence>
<dbReference type="AlphaFoldDB" id="A0A482VI55"/>
<comment type="caution">
    <text evidence="11">The sequence shown here is derived from an EMBL/GenBank/DDBJ whole genome shotgun (WGS) entry which is preliminary data.</text>
</comment>
<dbReference type="GO" id="GO:0005886">
    <property type="term" value="C:plasma membrane"/>
    <property type="evidence" value="ECO:0007669"/>
    <property type="project" value="UniProtKB-SubCell"/>
</dbReference>
<dbReference type="GO" id="GO:0004984">
    <property type="term" value="F:olfactory receptor activity"/>
    <property type="evidence" value="ECO:0007669"/>
    <property type="project" value="InterPro"/>
</dbReference>
<dbReference type="GO" id="GO:0005549">
    <property type="term" value="F:odorant binding"/>
    <property type="evidence" value="ECO:0007669"/>
    <property type="project" value="InterPro"/>
</dbReference>
<dbReference type="Pfam" id="PF02949">
    <property type="entry name" value="7tm_6"/>
    <property type="match status" value="1"/>
</dbReference>
<evidence type="ECO:0000256" key="3">
    <source>
        <dbReference type="ARBA" id="ARBA00022606"/>
    </source>
</evidence>
<reference evidence="11 12" key="1">
    <citation type="submission" date="2017-03" db="EMBL/GenBank/DDBJ databases">
        <title>Genome of the blue death feigning beetle - Asbolus verrucosus.</title>
        <authorList>
            <person name="Rider S.D."/>
        </authorList>
    </citation>
    <scope>NUCLEOTIDE SEQUENCE [LARGE SCALE GENOMIC DNA]</scope>
    <source>
        <strain evidence="11">Butters</strain>
        <tissue evidence="11">Head and leg muscle</tissue>
    </source>
</reference>
<keyword evidence="7 10" id="KW-0472">Membrane</keyword>
<dbReference type="EMBL" id="QDEB01098066">
    <property type="protein sequence ID" value="RZC32324.1"/>
    <property type="molecule type" value="Genomic_DNA"/>
</dbReference>
<keyword evidence="12" id="KW-1185">Reference proteome</keyword>
<feature type="transmembrane region" description="Helical" evidence="10">
    <location>
        <begin position="327"/>
        <end position="346"/>
    </location>
</feature>
<feature type="transmembrane region" description="Helical" evidence="10">
    <location>
        <begin position="138"/>
        <end position="160"/>
    </location>
</feature>
<evidence type="ECO:0000256" key="10">
    <source>
        <dbReference type="SAM" id="Phobius"/>
    </source>
</evidence>
<feature type="transmembrane region" description="Helical" evidence="10">
    <location>
        <begin position="180"/>
        <end position="209"/>
    </location>
</feature>
<protein>
    <submittedName>
        <fullName evidence="11">7tm 6 domain containing protein</fullName>
    </submittedName>
</protein>
<dbReference type="STRING" id="1661398.A0A482VI55"/>
<evidence type="ECO:0000313" key="11">
    <source>
        <dbReference type="EMBL" id="RZC32324.1"/>
    </source>
</evidence>
<feature type="transmembrane region" description="Helical" evidence="10">
    <location>
        <begin position="267"/>
        <end position="287"/>
    </location>
</feature>
<dbReference type="PANTHER" id="PTHR21137:SF35">
    <property type="entry name" value="ODORANT RECEPTOR 19A-RELATED"/>
    <property type="match status" value="1"/>
</dbReference>
<dbReference type="PANTHER" id="PTHR21137">
    <property type="entry name" value="ODORANT RECEPTOR"/>
    <property type="match status" value="1"/>
</dbReference>
<keyword evidence="3" id="KW-0716">Sensory transduction</keyword>
<keyword evidence="9" id="KW-0807">Transducer</keyword>
<proteinExistence type="predicted"/>
<evidence type="ECO:0000256" key="5">
    <source>
        <dbReference type="ARBA" id="ARBA00022725"/>
    </source>
</evidence>
<evidence type="ECO:0000256" key="8">
    <source>
        <dbReference type="ARBA" id="ARBA00023170"/>
    </source>
</evidence>
<keyword evidence="5" id="KW-0552">Olfaction</keyword>
<gene>
    <name evidence="11" type="ORF">BDFB_009359</name>
</gene>
<feature type="transmembrane region" description="Helical" evidence="10">
    <location>
        <begin position="31"/>
        <end position="50"/>
    </location>
</feature>
<name>A0A482VI55_ASBVE</name>
<dbReference type="OrthoDB" id="6762713at2759"/>
<keyword evidence="2" id="KW-1003">Cell membrane</keyword>
<organism evidence="11 12">
    <name type="scientific">Asbolus verrucosus</name>
    <name type="common">Desert ironclad beetle</name>
    <dbReference type="NCBI Taxonomy" id="1661398"/>
    <lineage>
        <taxon>Eukaryota</taxon>
        <taxon>Metazoa</taxon>
        <taxon>Ecdysozoa</taxon>
        <taxon>Arthropoda</taxon>
        <taxon>Hexapoda</taxon>
        <taxon>Insecta</taxon>
        <taxon>Pterygota</taxon>
        <taxon>Neoptera</taxon>
        <taxon>Endopterygota</taxon>
        <taxon>Coleoptera</taxon>
        <taxon>Polyphaga</taxon>
        <taxon>Cucujiformia</taxon>
        <taxon>Tenebrionidae</taxon>
        <taxon>Pimeliinae</taxon>
        <taxon>Asbolus</taxon>
    </lineage>
</organism>
<dbReference type="InterPro" id="IPR004117">
    <property type="entry name" value="7tm6_olfct_rcpt"/>
</dbReference>
<dbReference type="Proteomes" id="UP000292052">
    <property type="component" value="Unassembled WGS sequence"/>
</dbReference>
<comment type="subcellular location">
    <subcellularLocation>
        <location evidence="1">Cell membrane</location>
        <topology evidence="1">Multi-pass membrane protein</topology>
    </subcellularLocation>
</comment>
<evidence type="ECO:0000256" key="7">
    <source>
        <dbReference type="ARBA" id="ARBA00023136"/>
    </source>
</evidence>
<keyword evidence="6 10" id="KW-1133">Transmembrane helix</keyword>
<accession>A0A482VI55</accession>
<evidence type="ECO:0000256" key="1">
    <source>
        <dbReference type="ARBA" id="ARBA00004651"/>
    </source>
</evidence>
<keyword evidence="8" id="KW-0675">Receptor</keyword>
<evidence type="ECO:0000256" key="4">
    <source>
        <dbReference type="ARBA" id="ARBA00022692"/>
    </source>
</evidence>
<evidence type="ECO:0000256" key="9">
    <source>
        <dbReference type="ARBA" id="ARBA00023224"/>
    </source>
</evidence>